<keyword evidence="2" id="KW-1003">Cell membrane</keyword>
<dbReference type="EMBL" id="DF967972">
    <property type="protein sequence ID" value="GAP13469.1"/>
    <property type="molecule type" value="Genomic_DNA"/>
</dbReference>
<evidence type="ECO:0000256" key="2">
    <source>
        <dbReference type="ARBA" id="ARBA00022475"/>
    </source>
</evidence>
<dbReference type="AlphaFoldDB" id="A0A0S7BDI0"/>
<dbReference type="PANTHER" id="PTHR33908">
    <property type="entry name" value="MANNOSYLTRANSFERASE YKCB-RELATED"/>
    <property type="match status" value="1"/>
</dbReference>
<feature type="transmembrane region" description="Helical" evidence="8">
    <location>
        <begin position="219"/>
        <end position="240"/>
    </location>
</feature>
<feature type="transmembrane region" description="Helical" evidence="8">
    <location>
        <begin position="364"/>
        <end position="383"/>
    </location>
</feature>
<feature type="transmembrane region" description="Helical" evidence="8">
    <location>
        <begin position="186"/>
        <end position="213"/>
    </location>
</feature>
<evidence type="ECO:0000256" key="8">
    <source>
        <dbReference type="SAM" id="Phobius"/>
    </source>
</evidence>
<protein>
    <submittedName>
        <fullName evidence="10">4-amino-4-deoxy-L-arabinose transferase</fullName>
    </submittedName>
</protein>
<dbReference type="GO" id="GO:0016763">
    <property type="term" value="F:pentosyltransferase activity"/>
    <property type="evidence" value="ECO:0007669"/>
    <property type="project" value="TreeGrafter"/>
</dbReference>
<evidence type="ECO:0000256" key="7">
    <source>
        <dbReference type="ARBA" id="ARBA00023136"/>
    </source>
</evidence>
<feature type="transmembrane region" description="Helical" evidence="8">
    <location>
        <begin position="12"/>
        <end position="35"/>
    </location>
</feature>
<name>A0A0S7BDI0_9CHLR</name>
<evidence type="ECO:0000313" key="11">
    <source>
        <dbReference type="Proteomes" id="UP000055060"/>
    </source>
</evidence>
<evidence type="ECO:0000259" key="9">
    <source>
        <dbReference type="Pfam" id="PF13231"/>
    </source>
</evidence>
<keyword evidence="5 8" id="KW-0812">Transmembrane</keyword>
<dbReference type="GO" id="GO:0005886">
    <property type="term" value="C:plasma membrane"/>
    <property type="evidence" value="ECO:0007669"/>
    <property type="project" value="UniProtKB-SubCell"/>
</dbReference>
<sequence>MLTSLKNKSWIAANWGLILILSGAVVLRVGVAVYLGNSPSQMPGIYDEVSYHTLALRLMEGYGYSFPENWYPFTLANTPTAHWSFLYPLYLVGVYRLFEPGVLAARLIQAVIGGAGMGWLIHRIGTRLAGQRVGLAGTGLFAVYGYWIYYNAALMTETFFTLALLVALDRALALQEKQTLRRWAGLGAALGVASLSRQTALFLIPVFLAWLAWTLRRSIQWRGLAMAALLPAVFIAPVTLRNQRVYHQFLLLNSNSGYAWYASVNPGLGTRWDADKVVVPVPDGLAGLNEAQLDRELSRRALNTVLADPGRIAALTISKALDQFRFWPSPQSGGFSNLIRVGSFGWYLPLMLAGWVPSARRWRVYLPVYLAAVVLSAVHILTWPAARYRLPVDALMMPAAGLALVALMDWITSRTRRRAVAA</sequence>
<dbReference type="InterPro" id="IPR038731">
    <property type="entry name" value="RgtA/B/C-like"/>
</dbReference>
<keyword evidence="7 8" id="KW-0472">Membrane</keyword>
<evidence type="ECO:0000256" key="3">
    <source>
        <dbReference type="ARBA" id="ARBA00022676"/>
    </source>
</evidence>
<accession>A0A0S7BDI0</accession>
<proteinExistence type="predicted"/>
<dbReference type="InterPro" id="IPR050297">
    <property type="entry name" value="LipidA_mod_glycosyltrf_83"/>
</dbReference>
<feature type="transmembrane region" description="Helical" evidence="8">
    <location>
        <begin position="103"/>
        <end position="121"/>
    </location>
</feature>
<evidence type="ECO:0000256" key="6">
    <source>
        <dbReference type="ARBA" id="ARBA00022989"/>
    </source>
</evidence>
<dbReference type="Pfam" id="PF13231">
    <property type="entry name" value="PMT_2"/>
    <property type="match status" value="1"/>
</dbReference>
<evidence type="ECO:0000256" key="4">
    <source>
        <dbReference type="ARBA" id="ARBA00022679"/>
    </source>
</evidence>
<keyword evidence="6 8" id="KW-1133">Transmembrane helix</keyword>
<evidence type="ECO:0000313" key="10">
    <source>
        <dbReference type="EMBL" id="GAP13469.1"/>
    </source>
</evidence>
<evidence type="ECO:0000256" key="5">
    <source>
        <dbReference type="ARBA" id="ARBA00022692"/>
    </source>
</evidence>
<organism evidence="10">
    <name type="scientific">Longilinea arvoryzae</name>
    <dbReference type="NCBI Taxonomy" id="360412"/>
    <lineage>
        <taxon>Bacteria</taxon>
        <taxon>Bacillati</taxon>
        <taxon>Chloroflexota</taxon>
        <taxon>Anaerolineae</taxon>
        <taxon>Anaerolineales</taxon>
        <taxon>Anaerolineaceae</taxon>
        <taxon>Longilinea</taxon>
    </lineage>
</organism>
<gene>
    <name evidence="10" type="ORF">LARV_01223</name>
</gene>
<dbReference type="Proteomes" id="UP000055060">
    <property type="component" value="Unassembled WGS sequence"/>
</dbReference>
<dbReference type="GO" id="GO:0009103">
    <property type="term" value="P:lipopolysaccharide biosynthetic process"/>
    <property type="evidence" value="ECO:0007669"/>
    <property type="project" value="UniProtKB-ARBA"/>
</dbReference>
<reference evidence="10" key="1">
    <citation type="submission" date="2015-07" db="EMBL/GenBank/DDBJ databases">
        <title>Draft Genome Sequences of Anaerolinea thermolimosa IMO-1, Bellilinea caldifistulae GOMI-1, Leptolinea tardivitalis YMTK-2, Levilinea saccharolytica KIBI-1,Longilinea arvoryzae KOME-1, Previously Described as Members of the Anaerolineaceae (Chloroflexi).</title>
        <authorList>
            <person name="Sekiguchi Y."/>
            <person name="Ohashi A."/>
            <person name="Matsuura N."/>
            <person name="Tourlousse M.D."/>
        </authorList>
    </citation>
    <scope>NUCLEOTIDE SEQUENCE [LARGE SCALE GENOMIC DNA]</scope>
    <source>
        <strain evidence="10">KOME-1</strain>
    </source>
</reference>
<comment type="subcellular location">
    <subcellularLocation>
        <location evidence="1">Cell membrane</location>
        <topology evidence="1">Multi-pass membrane protein</topology>
    </subcellularLocation>
</comment>
<feature type="domain" description="Glycosyltransferase RgtA/B/C/D-like" evidence="9">
    <location>
        <begin position="88"/>
        <end position="238"/>
    </location>
</feature>
<feature type="transmembrane region" description="Helical" evidence="8">
    <location>
        <begin position="395"/>
        <end position="412"/>
    </location>
</feature>
<keyword evidence="4 10" id="KW-0808">Transferase</keyword>
<dbReference type="STRING" id="360412.LARV_01223"/>
<dbReference type="PANTHER" id="PTHR33908:SF11">
    <property type="entry name" value="MEMBRANE PROTEIN"/>
    <property type="match status" value="1"/>
</dbReference>
<keyword evidence="3" id="KW-0328">Glycosyltransferase</keyword>
<evidence type="ECO:0000256" key="1">
    <source>
        <dbReference type="ARBA" id="ARBA00004651"/>
    </source>
</evidence>
<keyword evidence="11" id="KW-1185">Reference proteome</keyword>